<evidence type="ECO:0000313" key="2">
    <source>
        <dbReference type="EMBL" id="KKT54625.1"/>
    </source>
</evidence>
<dbReference type="CDD" id="cd09279">
    <property type="entry name" value="RNase_HI_like"/>
    <property type="match status" value="1"/>
</dbReference>
<accession>A0A837IDQ7</accession>
<dbReference type="Gene3D" id="3.30.420.10">
    <property type="entry name" value="Ribonuclease H-like superfamily/Ribonuclease H"/>
    <property type="match status" value="1"/>
</dbReference>
<evidence type="ECO:0000259" key="1">
    <source>
        <dbReference type="PROSITE" id="PS50879"/>
    </source>
</evidence>
<dbReference type="GO" id="GO:0004523">
    <property type="term" value="F:RNA-DNA hybrid ribonuclease activity"/>
    <property type="evidence" value="ECO:0007669"/>
    <property type="project" value="InterPro"/>
</dbReference>
<dbReference type="Proteomes" id="UP000034525">
    <property type="component" value="Unassembled WGS sequence"/>
</dbReference>
<evidence type="ECO:0000313" key="3">
    <source>
        <dbReference type="Proteomes" id="UP000034525"/>
    </source>
</evidence>
<dbReference type="PANTHER" id="PTHR46387">
    <property type="entry name" value="POLYNUCLEOTIDYL TRANSFERASE, RIBONUCLEASE H-LIKE SUPERFAMILY PROTEIN"/>
    <property type="match status" value="1"/>
</dbReference>
<dbReference type="PANTHER" id="PTHR46387:SF2">
    <property type="entry name" value="RIBONUCLEASE HI"/>
    <property type="match status" value="1"/>
</dbReference>
<dbReference type="EMBL" id="LCIL01000004">
    <property type="protein sequence ID" value="KKT54625.1"/>
    <property type="molecule type" value="Genomic_DNA"/>
</dbReference>
<dbReference type="AlphaFoldDB" id="A0A837IDQ7"/>
<name>A0A837IDQ7_9BACT</name>
<protein>
    <submittedName>
        <fullName evidence="2">Ribonuclease HI</fullName>
    </submittedName>
</protein>
<dbReference type="InterPro" id="IPR036397">
    <property type="entry name" value="RNaseH_sf"/>
</dbReference>
<dbReference type="InterPro" id="IPR012337">
    <property type="entry name" value="RNaseH-like_sf"/>
</dbReference>
<dbReference type="InterPro" id="IPR002156">
    <property type="entry name" value="RNaseH_domain"/>
</dbReference>
<dbReference type="PROSITE" id="PS50879">
    <property type="entry name" value="RNASE_H_1"/>
    <property type="match status" value="1"/>
</dbReference>
<sequence length="149" mass="16609">MCYTVCMNEETVIIHTDGGARGNPGPAACAFIAEVGGKIIKQDSSFLGNSTNNNAEYQGVILALKWLVDSYKALSLSNAIFYLDSELVVRQLNGVYKLKNKKLIELFFQIATLSRKINLKINYRSIPRTDNIMADFLVNKELDKQSLAK</sequence>
<dbReference type="GO" id="GO:0003676">
    <property type="term" value="F:nucleic acid binding"/>
    <property type="evidence" value="ECO:0007669"/>
    <property type="project" value="InterPro"/>
</dbReference>
<feature type="domain" description="RNase H type-1" evidence="1">
    <location>
        <begin position="8"/>
        <end position="143"/>
    </location>
</feature>
<dbReference type="SUPFAM" id="SSF53098">
    <property type="entry name" value="Ribonuclease H-like"/>
    <property type="match status" value="1"/>
</dbReference>
<gene>
    <name evidence="2" type="ORF">UW47_C0004G0032</name>
</gene>
<organism evidence="2 3">
    <name type="scientific">Candidatus Woesebacteria bacterium GW2011_GWA1_44_23</name>
    <dbReference type="NCBI Taxonomy" id="1618558"/>
    <lineage>
        <taxon>Bacteria</taxon>
        <taxon>Candidatus Woeseibacteriota</taxon>
    </lineage>
</organism>
<dbReference type="Pfam" id="PF13456">
    <property type="entry name" value="RVT_3"/>
    <property type="match status" value="1"/>
</dbReference>
<comment type="caution">
    <text evidence="2">The sequence shown here is derived from an EMBL/GenBank/DDBJ whole genome shotgun (WGS) entry which is preliminary data.</text>
</comment>
<reference evidence="2 3" key="1">
    <citation type="journal article" date="2015" name="Nature">
        <title>rRNA introns, odd ribosomes, and small enigmatic genomes across a large radiation of phyla.</title>
        <authorList>
            <person name="Brown C.T."/>
            <person name="Hug L.A."/>
            <person name="Thomas B.C."/>
            <person name="Sharon I."/>
            <person name="Castelle C.J."/>
            <person name="Singh A."/>
            <person name="Wilkins M.J."/>
            <person name="Williams K.H."/>
            <person name="Banfield J.F."/>
        </authorList>
    </citation>
    <scope>NUCLEOTIDE SEQUENCE [LARGE SCALE GENOMIC DNA]</scope>
</reference>
<proteinExistence type="predicted"/>